<dbReference type="EMBL" id="BOCI01000054">
    <property type="protein sequence ID" value="GHW00483.1"/>
    <property type="molecule type" value="Genomic_DNA"/>
</dbReference>
<dbReference type="Proteomes" id="UP000616547">
    <property type="component" value="Unassembled WGS sequence"/>
</dbReference>
<dbReference type="PROSITE" id="PS50887">
    <property type="entry name" value="GGDEF"/>
    <property type="match status" value="1"/>
</dbReference>
<dbReference type="SUPFAM" id="SSF55073">
    <property type="entry name" value="Nucleotide cyclase"/>
    <property type="match status" value="1"/>
</dbReference>
<comment type="caution">
    <text evidence="3">The sequence shown here is derived from an EMBL/GenBank/DDBJ whole genome shotgun (WGS) entry which is preliminary data.</text>
</comment>
<dbReference type="PANTHER" id="PTHR45138">
    <property type="entry name" value="REGULATORY COMPONENTS OF SENSORY TRANSDUCTION SYSTEM"/>
    <property type="match status" value="1"/>
</dbReference>
<feature type="transmembrane region" description="Helical" evidence="1">
    <location>
        <begin position="154"/>
        <end position="175"/>
    </location>
</feature>
<sequence length="378" mass="42908">MNLEKINYYGDSREVYDSCLPHIEDHNLKSCTFLIKLFVLALGIFTLLSLAGLHRSYFPMYFTGCLANLLLVVLIKKTRMSVRVTSYSTMALLLTFAIADSSIDPHHVATTYLVFAVLVAVLLMDTMLAISAFYLLMLLVFSLCSYVFKGQVMWQLDSFNGLIYTIASLALHYVIQKERLASYLLLNKYNESQRELWVQANFDRMSGVMNRSTFMTLLQKAVDQPECGDLFVGLVDIDHFKQINDSYGHRMGDLAIQELSRSLEKGLRVCYQDKAGFADSFDPSSDNVLARLGGDEFVFAMHCASEEACRKQLRALQQEFAKKVISLDGRRLSQLHFSCGVIHYNNNLKNVDQLYQKADQLMYMVKKQGGNEVLVAQS</sequence>
<evidence type="ECO:0000259" key="2">
    <source>
        <dbReference type="PROSITE" id="PS50887"/>
    </source>
</evidence>
<name>A0ABQ3W2H6_9LACO</name>
<feature type="transmembrane region" description="Helical" evidence="1">
    <location>
        <begin position="57"/>
        <end position="75"/>
    </location>
</feature>
<feature type="transmembrane region" description="Helical" evidence="1">
    <location>
        <begin position="131"/>
        <end position="148"/>
    </location>
</feature>
<dbReference type="Gene3D" id="3.30.70.270">
    <property type="match status" value="1"/>
</dbReference>
<dbReference type="Pfam" id="PF00990">
    <property type="entry name" value="GGDEF"/>
    <property type="match status" value="1"/>
</dbReference>
<dbReference type="NCBIfam" id="TIGR00254">
    <property type="entry name" value="GGDEF"/>
    <property type="match status" value="1"/>
</dbReference>
<dbReference type="RefSeq" id="WP_244666133.1">
    <property type="nucleotide sequence ID" value="NZ_BOCI01000054.1"/>
</dbReference>
<gene>
    <name evidence="3" type="ORF">lacNasYZ03_01700</name>
</gene>
<proteinExistence type="predicted"/>
<keyword evidence="4" id="KW-1185">Reference proteome</keyword>
<feature type="domain" description="GGDEF" evidence="2">
    <location>
        <begin position="228"/>
        <end position="378"/>
    </location>
</feature>
<accession>A0ABQ3W2H6</accession>
<dbReference type="InterPro" id="IPR000160">
    <property type="entry name" value="GGDEF_dom"/>
</dbReference>
<keyword evidence="1" id="KW-0472">Membrane</keyword>
<dbReference type="SMART" id="SM00267">
    <property type="entry name" value="GGDEF"/>
    <property type="match status" value="1"/>
</dbReference>
<evidence type="ECO:0000313" key="3">
    <source>
        <dbReference type="EMBL" id="GHW00483.1"/>
    </source>
</evidence>
<organism evidence="3 4">
    <name type="scientific">Lactobacillus nasalidis</name>
    <dbReference type="NCBI Taxonomy" id="2797258"/>
    <lineage>
        <taxon>Bacteria</taxon>
        <taxon>Bacillati</taxon>
        <taxon>Bacillota</taxon>
        <taxon>Bacilli</taxon>
        <taxon>Lactobacillales</taxon>
        <taxon>Lactobacillaceae</taxon>
        <taxon>Lactobacillus</taxon>
    </lineage>
</organism>
<feature type="transmembrane region" description="Helical" evidence="1">
    <location>
        <begin position="82"/>
        <end position="99"/>
    </location>
</feature>
<keyword evidence="1" id="KW-0812">Transmembrane</keyword>
<reference evidence="4" key="1">
    <citation type="submission" date="2021-01" db="EMBL/GenBank/DDBJ databases">
        <title>Draft genome sequence of Nasalis larvatus strain YZ03.</title>
        <authorList>
            <person name="Suzuki-Hashido N."/>
            <person name="Tsuchida S."/>
            <person name="Hayakawa T."/>
        </authorList>
    </citation>
    <scope>NUCLEOTIDE SEQUENCE [LARGE SCALE GENOMIC DNA]</scope>
    <source>
        <strain evidence="4">YZ03</strain>
    </source>
</reference>
<dbReference type="InterPro" id="IPR050469">
    <property type="entry name" value="Diguanylate_Cyclase"/>
</dbReference>
<dbReference type="InterPro" id="IPR043128">
    <property type="entry name" value="Rev_trsase/Diguanyl_cyclase"/>
</dbReference>
<protein>
    <recommendedName>
        <fullName evidence="2">GGDEF domain-containing protein</fullName>
    </recommendedName>
</protein>
<feature type="transmembrane region" description="Helical" evidence="1">
    <location>
        <begin position="33"/>
        <end position="51"/>
    </location>
</feature>
<dbReference type="CDD" id="cd01949">
    <property type="entry name" value="GGDEF"/>
    <property type="match status" value="1"/>
</dbReference>
<dbReference type="InterPro" id="IPR029787">
    <property type="entry name" value="Nucleotide_cyclase"/>
</dbReference>
<evidence type="ECO:0000256" key="1">
    <source>
        <dbReference type="SAM" id="Phobius"/>
    </source>
</evidence>
<evidence type="ECO:0000313" key="4">
    <source>
        <dbReference type="Proteomes" id="UP000616547"/>
    </source>
</evidence>
<keyword evidence="1" id="KW-1133">Transmembrane helix</keyword>
<dbReference type="PANTHER" id="PTHR45138:SF9">
    <property type="entry name" value="DIGUANYLATE CYCLASE DGCM-RELATED"/>
    <property type="match status" value="1"/>
</dbReference>